<name>A0A0E0A1U0_9ORYZ</name>
<protein>
    <recommendedName>
        <fullName evidence="3">Malectin-like domain-containing protein</fullName>
    </recommendedName>
</protein>
<dbReference type="Pfam" id="PF12819">
    <property type="entry name" value="Malectin_like"/>
    <property type="match status" value="1"/>
</dbReference>
<dbReference type="GO" id="GO:0016020">
    <property type="term" value="C:membrane"/>
    <property type="evidence" value="ECO:0007669"/>
    <property type="project" value="UniProtKB-SubCell"/>
</dbReference>
<reference evidence="4" key="2">
    <citation type="submission" date="2018-05" db="EMBL/GenBank/DDBJ databases">
        <title>OgluRS3 (Oryza glumaepatula Reference Sequence Version 3).</title>
        <authorList>
            <person name="Zhang J."/>
            <person name="Kudrna D."/>
            <person name="Lee S."/>
            <person name="Talag J."/>
            <person name="Welchert J."/>
            <person name="Wing R.A."/>
        </authorList>
    </citation>
    <scope>NUCLEOTIDE SEQUENCE [LARGE SCALE GENOMIC DNA]</scope>
</reference>
<feature type="signal peptide" evidence="2">
    <location>
        <begin position="1"/>
        <end position="24"/>
    </location>
</feature>
<dbReference type="PANTHER" id="PTHR45631">
    <property type="entry name" value="OS07G0107800 PROTEIN-RELATED"/>
    <property type="match status" value="1"/>
</dbReference>
<comment type="subcellular location">
    <subcellularLocation>
        <location evidence="1">Membrane</location>
        <topology evidence="1">Single-pass membrane protein</topology>
    </subcellularLocation>
</comment>
<dbReference type="HOGENOM" id="CLU_000288_41_5_1"/>
<proteinExistence type="predicted"/>
<dbReference type="Proteomes" id="UP000026961">
    <property type="component" value="Chromosome 5"/>
</dbReference>
<reference evidence="4" key="1">
    <citation type="submission" date="2015-04" db="UniProtKB">
        <authorList>
            <consortium name="EnsemblPlants"/>
        </authorList>
    </citation>
    <scope>IDENTIFICATION</scope>
</reference>
<keyword evidence="5" id="KW-1185">Reference proteome</keyword>
<organism evidence="4">
    <name type="scientific">Oryza glumipatula</name>
    <dbReference type="NCBI Taxonomy" id="40148"/>
    <lineage>
        <taxon>Eukaryota</taxon>
        <taxon>Viridiplantae</taxon>
        <taxon>Streptophyta</taxon>
        <taxon>Embryophyta</taxon>
        <taxon>Tracheophyta</taxon>
        <taxon>Spermatophyta</taxon>
        <taxon>Magnoliopsida</taxon>
        <taxon>Liliopsida</taxon>
        <taxon>Poales</taxon>
        <taxon>Poaceae</taxon>
        <taxon>BOP clade</taxon>
        <taxon>Oryzoideae</taxon>
        <taxon>Oryzeae</taxon>
        <taxon>Oryzinae</taxon>
        <taxon>Oryza</taxon>
    </lineage>
</organism>
<dbReference type="eggNOG" id="ENOG502QQCZ">
    <property type="taxonomic scope" value="Eukaryota"/>
</dbReference>
<evidence type="ECO:0000259" key="3">
    <source>
        <dbReference type="Pfam" id="PF12819"/>
    </source>
</evidence>
<dbReference type="PANTHER" id="PTHR45631:SF114">
    <property type="entry name" value="OS05G0525800 PROTEIN"/>
    <property type="match status" value="1"/>
</dbReference>
<feature type="chain" id="PRO_5002353085" description="Malectin-like domain-containing protein" evidence="2">
    <location>
        <begin position="25"/>
        <end position="339"/>
    </location>
</feature>
<evidence type="ECO:0000256" key="2">
    <source>
        <dbReference type="SAM" id="SignalP"/>
    </source>
</evidence>
<dbReference type="STRING" id="40148.A0A0E0A1U0"/>
<evidence type="ECO:0000256" key="1">
    <source>
        <dbReference type="ARBA" id="ARBA00004167"/>
    </source>
</evidence>
<dbReference type="Gramene" id="OGLUM05G24670.1">
    <property type="protein sequence ID" value="OGLUM05G24670.1"/>
    <property type="gene ID" value="OGLUM05G24670"/>
</dbReference>
<sequence>MAARSSLFLLCLATATAGVLQARAQPDSKGFISVDCGLPGKTSYIDDKTKISYASDDGFTDGGKHYNVSPEYIKPAVTARYYNVRSFPDGARNCYTLRSLVAGLKYLIRATFMYGNYDGLNKLPVSFDLHIGVNFWTVVNITDPIQPVNREAIVVVPDDSVQVCLVNTGAGTPFISGLDLRPLMNKLYPQVNATQGLLQLARLNFGPSDETSIRVQNIDNDLFEAPTAVMQTAVTPINASNNIDFFWNSQPQPNDPAPGYIAIFHFSELENLPNNASRQFYININGILFDDGFTPSFLYAEASYSSKPFVRHPQYNITINATANSTMPPLINAVELCHF</sequence>
<evidence type="ECO:0000313" key="5">
    <source>
        <dbReference type="Proteomes" id="UP000026961"/>
    </source>
</evidence>
<keyword evidence="2" id="KW-0732">Signal</keyword>
<feature type="domain" description="Malectin-like" evidence="3">
    <location>
        <begin position="34"/>
        <end position="216"/>
    </location>
</feature>
<accession>A0A0E0A1U0</accession>
<evidence type="ECO:0000313" key="4">
    <source>
        <dbReference type="EnsemblPlants" id="OGLUM05G24670.1"/>
    </source>
</evidence>
<dbReference type="EnsemblPlants" id="OGLUM05G24670.1">
    <property type="protein sequence ID" value="OGLUM05G24670.1"/>
    <property type="gene ID" value="OGLUM05G24670"/>
</dbReference>
<dbReference type="InterPro" id="IPR024788">
    <property type="entry name" value="Malectin-like_Carb-bd_dom"/>
</dbReference>
<dbReference type="AlphaFoldDB" id="A0A0E0A1U0"/>